<dbReference type="EMBL" id="MOXJ01000047">
    <property type="protein sequence ID" value="PDO09307.1"/>
    <property type="molecule type" value="Genomic_DNA"/>
</dbReference>
<feature type="region of interest" description="Disordered" evidence="1">
    <location>
        <begin position="93"/>
        <end position="135"/>
    </location>
</feature>
<dbReference type="Pfam" id="PF07833">
    <property type="entry name" value="Cu_amine_oxidN1"/>
    <property type="match status" value="1"/>
</dbReference>
<comment type="caution">
    <text evidence="4">The sequence shown here is derived from an EMBL/GenBank/DDBJ whole genome shotgun (WGS) entry which is preliminary data.</text>
</comment>
<evidence type="ECO:0000256" key="2">
    <source>
        <dbReference type="SAM" id="SignalP"/>
    </source>
</evidence>
<accession>A0A2A6DXS4</accession>
<evidence type="ECO:0000313" key="5">
    <source>
        <dbReference type="Proteomes" id="UP000243688"/>
    </source>
</evidence>
<reference evidence="4 5" key="1">
    <citation type="submission" date="2016-12" db="EMBL/GenBank/DDBJ databases">
        <title>Candidatus Reconcilibacillus cellulovorans genome.</title>
        <authorList>
            <person name="Kolinko S."/>
            <person name="Wu Y.-W."/>
            <person name="Tachea F."/>
            <person name="Denzel E."/>
            <person name="Hiras J."/>
            <person name="Baecker N."/>
            <person name="Chan L.J."/>
            <person name="Eichorst S.A."/>
            <person name="Frey D."/>
            <person name="Adams P.D."/>
            <person name="Pray T."/>
            <person name="Tanjore D."/>
            <person name="Petzold C.J."/>
            <person name="Gladden J.M."/>
            <person name="Simmons B.A."/>
            <person name="Singer S.W."/>
        </authorList>
    </citation>
    <scope>NUCLEOTIDE SEQUENCE [LARGE SCALE GENOMIC DNA]</scope>
    <source>
        <strain evidence="4">JTherm</strain>
    </source>
</reference>
<feature type="domain" description="Copper amine oxidase-like N-terminal" evidence="3">
    <location>
        <begin position="48"/>
        <end position="91"/>
    </location>
</feature>
<organism evidence="4 5">
    <name type="scientific">Candidatus Reconcilbacillus cellulovorans</name>
    <dbReference type="NCBI Taxonomy" id="1906605"/>
    <lineage>
        <taxon>Bacteria</taxon>
        <taxon>Bacillati</taxon>
        <taxon>Bacillota</taxon>
        <taxon>Bacilli</taxon>
        <taxon>Bacillales</taxon>
        <taxon>Paenibacillaceae</taxon>
        <taxon>Candidatus Reconcilbacillus</taxon>
    </lineage>
</organism>
<sequence>MMKHVRRKSWAVATLCACAFASGVAVGAAGGEQVRLVEAYLRPDFRVTLDGKPVRLDRPILIYEGFSYLPLRAVGDLVGVSVAWDESSATIRLARPRPSPSTAPAPTPTIPTPPPLPTPSGSPTPTPYAPPDLRPLNELWAETPSEITLRQTVKYEIQYRGRTTPWFGIVDRNVIYIRLDDVLAAGIDVSGLKISREVRTNTYYVSMEMLKHRFTEQPLFRLVQGRLIVGETDDAKRRVLETALSAPGQVVHEVRKTGDNAYLLLVEYVNAPDDSRWYGYRIVLVRDYSGNWYVGSTSSERYALPSPTPR</sequence>
<dbReference type="InterPro" id="IPR036582">
    <property type="entry name" value="Mao_N_sf"/>
</dbReference>
<feature type="signal peptide" evidence="2">
    <location>
        <begin position="1"/>
        <end position="27"/>
    </location>
</feature>
<gene>
    <name evidence="4" type="ORF">BLM47_13245</name>
</gene>
<dbReference type="SUPFAM" id="SSF55383">
    <property type="entry name" value="Copper amine oxidase, domain N"/>
    <property type="match status" value="1"/>
</dbReference>
<dbReference type="InterPro" id="IPR012854">
    <property type="entry name" value="Cu_amine_oxidase-like_N"/>
</dbReference>
<protein>
    <recommendedName>
        <fullName evidence="3">Copper amine oxidase-like N-terminal domain-containing protein</fullName>
    </recommendedName>
</protein>
<keyword evidence="2" id="KW-0732">Signal</keyword>
<dbReference type="AlphaFoldDB" id="A0A2A6DXS4"/>
<proteinExistence type="predicted"/>
<dbReference type="Proteomes" id="UP000243688">
    <property type="component" value="Unassembled WGS sequence"/>
</dbReference>
<evidence type="ECO:0000259" key="3">
    <source>
        <dbReference type="Pfam" id="PF07833"/>
    </source>
</evidence>
<evidence type="ECO:0000256" key="1">
    <source>
        <dbReference type="SAM" id="MobiDB-lite"/>
    </source>
</evidence>
<evidence type="ECO:0000313" key="4">
    <source>
        <dbReference type="EMBL" id="PDO09307.1"/>
    </source>
</evidence>
<feature type="chain" id="PRO_5039039925" description="Copper amine oxidase-like N-terminal domain-containing protein" evidence="2">
    <location>
        <begin position="28"/>
        <end position="310"/>
    </location>
</feature>
<name>A0A2A6DXS4_9BACL</name>
<feature type="compositionally biased region" description="Pro residues" evidence="1">
    <location>
        <begin position="97"/>
        <end position="133"/>
    </location>
</feature>